<keyword evidence="1" id="KW-0175">Coiled coil</keyword>
<feature type="coiled-coil region" evidence="1">
    <location>
        <begin position="760"/>
        <end position="791"/>
    </location>
</feature>
<keyword evidence="4" id="KW-1185">Reference proteome</keyword>
<name>A0ABU5ND42_9RICK</name>
<dbReference type="Proteomes" id="UP001291687">
    <property type="component" value="Unassembled WGS sequence"/>
</dbReference>
<evidence type="ECO:0000313" key="3">
    <source>
        <dbReference type="EMBL" id="MEA0971082.1"/>
    </source>
</evidence>
<evidence type="ECO:0008006" key="5">
    <source>
        <dbReference type="Google" id="ProtNLM"/>
    </source>
</evidence>
<evidence type="ECO:0000313" key="4">
    <source>
        <dbReference type="Proteomes" id="UP001291687"/>
    </source>
</evidence>
<organism evidence="3 4">
    <name type="scientific">Candidatus Megaera venefica</name>
    <dbReference type="NCBI Taxonomy" id="2055910"/>
    <lineage>
        <taxon>Bacteria</taxon>
        <taxon>Pseudomonadati</taxon>
        <taxon>Pseudomonadota</taxon>
        <taxon>Alphaproteobacteria</taxon>
        <taxon>Rickettsiales</taxon>
        <taxon>Rickettsiaceae</taxon>
        <taxon>Candidatus Megaera</taxon>
    </lineage>
</organism>
<evidence type="ECO:0000256" key="1">
    <source>
        <dbReference type="SAM" id="Coils"/>
    </source>
</evidence>
<protein>
    <recommendedName>
        <fullName evidence="5">Portal protein</fullName>
    </recommendedName>
</protein>
<proteinExistence type="predicted"/>
<dbReference type="RefSeq" id="WP_322776982.1">
    <property type="nucleotide sequence ID" value="NZ_JARJFB010000078.1"/>
</dbReference>
<accession>A0ABU5ND42</accession>
<comment type="caution">
    <text evidence="3">The sequence shown here is derived from an EMBL/GenBank/DDBJ whole genome shotgun (WGS) entry which is preliminary data.</text>
</comment>
<reference evidence="3 4" key="1">
    <citation type="submission" date="2023-03" db="EMBL/GenBank/DDBJ databases">
        <title>Host association and intracellularity evolved multiple times independently in the Rickettsiales.</title>
        <authorList>
            <person name="Castelli M."/>
            <person name="Nardi T."/>
            <person name="Gammuto L."/>
            <person name="Bellinzona G."/>
            <person name="Sabaneyeva E."/>
            <person name="Potekhin A."/>
            <person name="Serra V."/>
            <person name="Petroni G."/>
            <person name="Sassera D."/>
        </authorList>
    </citation>
    <scope>NUCLEOTIDE SEQUENCE [LARGE SCALE GENOMIC DNA]</scope>
    <source>
        <strain evidence="3 4">Sr 2-6</strain>
    </source>
</reference>
<evidence type="ECO:0000256" key="2">
    <source>
        <dbReference type="SAM" id="MobiDB-lite"/>
    </source>
</evidence>
<sequence>MGVESRANKEDRNSALGTKKRRVPLKETSAAEIDDFLELARLPNELEANLLSTNEPSPEIIGAAQTDISDELIDDIGASQDEGINLGEELLSRLDNENIEESQLFNSDISSSIPEKVLEKIASYLEEVTSEDIKSRQPWLDIINKTKPFLGFGLEEASNKINETINSSTVNNDQIKTFDTTFSTALLRLWALLRSELLPSAGPCGFKTDSNNTERYELQGEITKDALNEYLTIEDKGFYPDYDRFLLYLLLYGCVFRKVYYDSITKKPISRFIIPEDFLVDNNCSSILESNRLTHIRYLLKREILLNMQDGTFRSVELDYLKSTNNIVDTEENDLKEDDVNSGIDISAYSTLSRFKFYETHEYLDLNEFFDSGYEWELDNDSLPSPYVITRCGLSNKIVSIIPNWQEDDPTRTRINCFVHYNLFPGFDIYGLGLAQVLGSNAMSLTCMQRMAIDAAIFQNFPGGVKVPGIKNQNNDITITPGQFITLDTGALPLAQAIMPLPYNGPSPALLEYLQRVTNQTQQLASTSEVGLPENSANTPVGTTMAMLEVANRMQSAILRTVHASFSDEIQLLFQALDPSIHDNKSIKIIPVSDPSVESTTQRIMKAESLLKIASTDPQLHNMREIYTRVYQALGISGIDQILLPENLEQNEEMPVDPGVQVQMADIEQRRLEVESRERIAHLNIEADGYKTQMNIELDKAKMEQDRYIADLKVNLEELLNQTKLDMDILKIEATARENNADLLQKQLETDAKSEIELLKIEAKERENTLKAEIELLKEELKQSKEPLKEEEIYG</sequence>
<dbReference type="EMBL" id="JARJFB010000078">
    <property type="protein sequence ID" value="MEA0971082.1"/>
    <property type="molecule type" value="Genomic_DNA"/>
</dbReference>
<feature type="region of interest" description="Disordered" evidence="2">
    <location>
        <begin position="1"/>
        <end position="24"/>
    </location>
</feature>
<gene>
    <name evidence="3" type="ORF">Megvenef_01054</name>
</gene>
<feature type="compositionally biased region" description="Basic and acidic residues" evidence="2">
    <location>
        <begin position="1"/>
        <end position="13"/>
    </location>
</feature>